<dbReference type="EMBL" id="SDMP01000015">
    <property type="protein sequence ID" value="RYR10328.1"/>
    <property type="molecule type" value="Genomic_DNA"/>
</dbReference>
<proteinExistence type="predicted"/>
<gene>
    <name evidence="2" type="ORF">Ahy_B05g078800</name>
</gene>
<evidence type="ECO:0000313" key="2">
    <source>
        <dbReference type="EMBL" id="RYR10328.1"/>
    </source>
</evidence>
<dbReference type="Proteomes" id="UP000289738">
    <property type="component" value="Chromosome B05"/>
</dbReference>
<feature type="compositionally biased region" description="Polar residues" evidence="1">
    <location>
        <begin position="72"/>
        <end position="87"/>
    </location>
</feature>
<keyword evidence="3" id="KW-1185">Reference proteome</keyword>
<protein>
    <submittedName>
        <fullName evidence="2">Uncharacterized protein</fullName>
    </submittedName>
</protein>
<organism evidence="2 3">
    <name type="scientific">Arachis hypogaea</name>
    <name type="common">Peanut</name>
    <dbReference type="NCBI Taxonomy" id="3818"/>
    <lineage>
        <taxon>Eukaryota</taxon>
        <taxon>Viridiplantae</taxon>
        <taxon>Streptophyta</taxon>
        <taxon>Embryophyta</taxon>
        <taxon>Tracheophyta</taxon>
        <taxon>Spermatophyta</taxon>
        <taxon>Magnoliopsida</taxon>
        <taxon>eudicotyledons</taxon>
        <taxon>Gunneridae</taxon>
        <taxon>Pentapetalae</taxon>
        <taxon>rosids</taxon>
        <taxon>fabids</taxon>
        <taxon>Fabales</taxon>
        <taxon>Fabaceae</taxon>
        <taxon>Papilionoideae</taxon>
        <taxon>50 kb inversion clade</taxon>
        <taxon>dalbergioids sensu lato</taxon>
        <taxon>Dalbergieae</taxon>
        <taxon>Pterocarpus clade</taxon>
        <taxon>Arachis</taxon>
    </lineage>
</organism>
<name>A0A444Z878_ARAHY</name>
<comment type="caution">
    <text evidence="2">The sequence shown here is derived from an EMBL/GenBank/DDBJ whole genome shotgun (WGS) entry which is preliminary data.</text>
</comment>
<evidence type="ECO:0000313" key="3">
    <source>
        <dbReference type="Proteomes" id="UP000289738"/>
    </source>
</evidence>
<reference evidence="2 3" key="1">
    <citation type="submission" date="2019-01" db="EMBL/GenBank/DDBJ databases">
        <title>Sequencing of cultivated peanut Arachis hypogaea provides insights into genome evolution and oil improvement.</title>
        <authorList>
            <person name="Chen X."/>
        </authorList>
    </citation>
    <scope>NUCLEOTIDE SEQUENCE [LARGE SCALE GENOMIC DNA]</scope>
    <source>
        <strain evidence="3">cv. Fuhuasheng</strain>
        <tissue evidence="2">Leaves</tissue>
    </source>
</reference>
<feature type="region of interest" description="Disordered" evidence="1">
    <location>
        <begin position="57"/>
        <end position="87"/>
    </location>
</feature>
<dbReference type="AlphaFoldDB" id="A0A444Z878"/>
<accession>A0A444Z878</accession>
<sequence>MVSPVDMLNRRPEEYANNWLIVGPYNKTYEFLVQHVPSKEFWEKHGYANIFPPTYGRAKDQQRREKKGVLHQSHNQILIESNKNMDK</sequence>
<evidence type="ECO:0000256" key="1">
    <source>
        <dbReference type="SAM" id="MobiDB-lite"/>
    </source>
</evidence>